<feature type="coiled-coil region" evidence="1">
    <location>
        <begin position="75"/>
        <end position="109"/>
    </location>
</feature>
<keyword evidence="1" id="KW-0175">Coiled coil</keyword>
<dbReference type="PROSITE" id="PS50106">
    <property type="entry name" value="PDZ"/>
    <property type="match status" value="1"/>
</dbReference>
<evidence type="ECO:0000256" key="2">
    <source>
        <dbReference type="SAM" id="MobiDB-lite"/>
    </source>
</evidence>
<dbReference type="GO" id="GO:0005794">
    <property type="term" value="C:Golgi apparatus"/>
    <property type="evidence" value="ECO:0007669"/>
    <property type="project" value="InterPro"/>
</dbReference>
<dbReference type="PANTHER" id="PTHR16528:SF2">
    <property type="entry name" value="GOLGI-ASSOCIATED PDZ AND COILED-COIL MOTIF-CONTAINING PROTEIN"/>
    <property type="match status" value="1"/>
</dbReference>
<gene>
    <name evidence="4" type="ORF">M514_04851</name>
</gene>
<dbReference type="GO" id="GO:0016020">
    <property type="term" value="C:membrane"/>
    <property type="evidence" value="ECO:0007669"/>
    <property type="project" value="TreeGrafter"/>
</dbReference>
<evidence type="ECO:0000256" key="1">
    <source>
        <dbReference type="SAM" id="Coils"/>
    </source>
</evidence>
<evidence type="ECO:0000259" key="3">
    <source>
        <dbReference type="PROSITE" id="PS50106"/>
    </source>
</evidence>
<dbReference type="InterPro" id="IPR038879">
    <property type="entry name" value="GOPC"/>
</dbReference>
<dbReference type="EMBL" id="KL367474">
    <property type="protein sequence ID" value="KFD73136.1"/>
    <property type="molecule type" value="Genomic_DNA"/>
</dbReference>
<dbReference type="GO" id="GO:2000009">
    <property type="term" value="P:negative regulation of protein localization to cell surface"/>
    <property type="evidence" value="ECO:0007669"/>
    <property type="project" value="TreeGrafter"/>
</dbReference>
<dbReference type="InterPro" id="IPR001478">
    <property type="entry name" value="PDZ"/>
</dbReference>
<name>A0A085NUJ0_9BILA</name>
<dbReference type="Gene3D" id="2.30.42.10">
    <property type="match status" value="1"/>
</dbReference>
<feature type="compositionally biased region" description="Polar residues" evidence="2">
    <location>
        <begin position="428"/>
        <end position="442"/>
    </location>
</feature>
<accession>A0A085NUJ0</accession>
<protein>
    <recommendedName>
        <fullName evidence="3">PDZ domain-containing protein</fullName>
    </recommendedName>
</protein>
<dbReference type="InterPro" id="IPR036034">
    <property type="entry name" value="PDZ_sf"/>
</dbReference>
<feature type="region of interest" description="Disordered" evidence="2">
    <location>
        <begin position="428"/>
        <end position="484"/>
    </location>
</feature>
<organism evidence="4">
    <name type="scientific">Trichuris suis</name>
    <name type="common">pig whipworm</name>
    <dbReference type="NCBI Taxonomy" id="68888"/>
    <lineage>
        <taxon>Eukaryota</taxon>
        <taxon>Metazoa</taxon>
        <taxon>Ecdysozoa</taxon>
        <taxon>Nematoda</taxon>
        <taxon>Enoplea</taxon>
        <taxon>Dorylaimia</taxon>
        <taxon>Trichinellida</taxon>
        <taxon>Trichuridae</taxon>
        <taxon>Trichuris</taxon>
    </lineage>
</organism>
<feature type="coiled-coil region" evidence="1">
    <location>
        <begin position="137"/>
        <end position="181"/>
    </location>
</feature>
<proteinExistence type="predicted"/>
<evidence type="ECO:0000313" key="4">
    <source>
        <dbReference type="EMBL" id="KFD73136.1"/>
    </source>
</evidence>
<dbReference type="AlphaFoldDB" id="A0A085NUJ0"/>
<feature type="compositionally biased region" description="Acidic residues" evidence="2">
    <location>
        <begin position="445"/>
        <end position="464"/>
    </location>
</feature>
<feature type="domain" description="PDZ" evidence="3">
    <location>
        <begin position="266"/>
        <end position="349"/>
    </location>
</feature>
<dbReference type="Pfam" id="PF00595">
    <property type="entry name" value="PDZ"/>
    <property type="match status" value="1"/>
</dbReference>
<sequence length="484" mass="54118">MTKETGHHTPTSGKPGSSLTFLRWLDQTEKEFDNALVDVDLILGDIDADQLELTLEGRRKLAILSSSFATLVHACQTLSLENGIMKADIKELKREVTELDSSKKASEDELQWITIRFHSLQCEMLSKTAPLESDHIKKKLDKEMEEFQQNMKQSYRIMSTMEQMKKENKKMRTYISALQSEVYSARLAAKYLDKELAGRIQQIQLLSREMLGAEHDRLWEQIEAEIHCHRHKTVVKACRGRKVHETAPTETGGSGRKLKRGARLRTVKIHRSPDEGLGLSVTGGREHGVPILISEIHSGEIAERSGLLNVGDAIMSVNGIDLWPLRHADAVKVLSEQAGELELRVLYIPPDRDSDDEDGLLKICAEDGTMFNMYERVGSNGIENGADENGESKTAEQPSTDGASSKQEATDSTEFSLVQLYKDMQNANADSCSHSGKSSQHYSGDETEHDDDVDLEEFREDDEELISRSGGSYLSSEGQKTSHI</sequence>
<feature type="region of interest" description="Disordered" evidence="2">
    <location>
        <begin position="379"/>
        <end position="413"/>
    </location>
</feature>
<feature type="compositionally biased region" description="Polar residues" evidence="2">
    <location>
        <begin position="469"/>
        <end position="484"/>
    </location>
</feature>
<dbReference type="GO" id="GO:0030140">
    <property type="term" value="C:trans-Golgi network transport vesicle"/>
    <property type="evidence" value="ECO:0007669"/>
    <property type="project" value="TreeGrafter"/>
</dbReference>
<dbReference type="SMART" id="SM00228">
    <property type="entry name" value="PDZ"/>
    <property type="match status" value="1"/>
</dbReference>
<dbReference type="Proteomes" id="UP000030758">
    <property type="component" value="Unassembled WGS sequence"/>
</dbReference>
<dbReference type="PANTHER" id="PTHR16528">
    <property type="entry name" value="GOLGI-ASSOCIATED PDZ AND COILED-COIL MOTIF-CONTAINING"/>
    <property type="match status" value="1"/>
</dbReference>
<reference evidence="4" key="1">
    <citation type="journal article" date="2014" name="Nat. Genet.">
        <title>Genome and transcriptome of the porcine whipworm Trichuris suis.</title>
        <authorList>
            <person name="Jex A.R."/>
            <person name="Nejsum P."/>
            <person name="Schwarz E.M."/>
            <person name="Hu L."/>
            <person name="Young N.D."/>
            <person name="Hall R.S."/>
            <person name="Korhonen P.K."/>
            <person name="Liao S."/>
            <person name="Thamsborg S."/>
            <person name="Xia J."/>
            <person name="Xu P."/>
            <person name="Wang S."/>
            <person name="Scheerlinck J.P."/>
            <person name="Hofmann A."/>
            <person name="Sternberg P.W."/>
            <person name="Wang J."/>
            <person name="Gasser R.B."/>
        </authorList>
    </citation>
    <scope>NUCLEOTIDE SEQUENCE [LARGE SCALE GENOMIC DNA]</scope>
    <source>
        <strain evidence="4">DCEP-RM93F</strain>
    </source>
</reference>
<dbReference type="SUPFAM" id="SSF50156">
    <property type="entry name" value="PDZ domain-like"/>
    <property type="match status" value="1"/>
</dbReference>
<dbReference type="GO" id="GO:0044325">
    <property type="term" value="F:transmembrane transporter binding"/>
    <property type="evidence" value="ECO:0007669"/>
    <property type="project" value="TreeGrafter"/>
</dbReference>
<feature type="compositionally biased region" description="Polar residues" evidence="2">
    <location>
        <begin position="395"/>
        <end position="413"/>
    </location>
</feature>